<protein>
    <submittedName>
        <fullName evidence="2">Uncharacterized protein</fullName>
    </submittedName>
</protein>
<dbReference type="EMBL" id="PGCJ01000816">
    <property type="protein sequence ID" value="PLW19268.1"/>
    <property type="molecule type" value="Genomic_DNA"/>
</dbReference>
<evidence type="ECO:0000313" key="3">
    <source>
        <dbReference type="Proteomes" id="UP000235388"/>
    </source>
</evidence>
<keyword evidence="3" id="KW-1185">Reference proteome</keyword>
<organism evidence="2 3">
    <name type="scientific">Puccinia coronata f. sp. avenae</name>
    <dbReference type="NCBI Taxonomy" id="200324"/>
    <lineage>
        <taxon>Eukaryota</taxon>
        <taxon>Fungi</taxon>
        <taxon>Dikarya</taxon>
        <taxon>Basidiomycota</taxon>
        <taxon>Pucciniomycotina</taxon>
        <taxon>Pucciniomycetes</taxon>
        <taxon>Pucciniales</taxon>
        <taxon>Pucciniaceae</taxon>
        <taxon>Puccinia</taxon>
    </lineage>
</organism>
<feature type="compositionally biased region" description="Basic and acidic residues" evidence="1">
    <location>
        <begin position="143"/>
        <end position="154"/>
    </location>
</feature>
<dbReference type="GO" id="GO:0003677">
    <property type="term" value="F:DNA binding"/>
    <property type="evidence" value="ECO:0007669"/>
    <property type="project" value="InterPro"/>
</dbReference>
<name>A0A2N5T1D4_9BASI</name>
<dbReference type="SUPFAM" id="SSF56349">
    <property type="entry name" value="DNA breaking-rejoining enzymes"/>
    <property type="match status" value="1"/>
</dbReference>
<evidence type="ECO:0000313" key="2">
    <source>
        <dbReference type="EMBL" id="PLW19268.1"/>
    </source>
</evidence>
<dbReference type="STRING" id="200324.A0A2N5T1D4"/>
<accession>A0A2N5T1D4</accession>
<dbReference type="AlphaFoldDB" id="A0A2N5T1D4"/>
<dbReference type="Proteomes" id="UP000235388">
    <property type="component" value="Unassembled WGS sequence"/>
</dbReference>
<feature type="compositionally biased region" description="Low complexity" evidence="1">
    <location>
        <begin position="155"/>
        <end position="167"/>
    </location>
</feature>
<gene>
    <name evidence="2" type="ORF">PCANC_20050</name>
</gene>
<dbReference type="PANTHER" id="PTHR33050">
    <property type="entry name" value="REVERSE TRANSCRIPTASE DOMAIN-CONTAINING PROTEIN"/>
    <property type="match status" value="1"/>
</dbReference>
<feature type="region of interest" description="Disordered" evidence="1">
    <location>
        <begin position="143"/>
        <end position="167"/>
    </location>
</feature>
<sequence length="429" mass="47349">MDVFKDLQHWSHVLTDYAPTRLIPEQTPTDVGWVGDASTSYGLGVIVAGRWACFQIKDRWQLYTNHWKDIAWLETAAIWVGLLMLLALGVQPGRTYYVDTDNTTTEAAIKKGHSKNVAVNDEWRTIQDILLLQEVNIHSRRIPSEENKADRLSRGETTGGTSTTTPTALEKHMLGGWKPNTLIAYNAGVKKFLKYKSTCSKNAFNLPASKDDILQFCFWAGKHDKPFPQDALPRVLILLCSSEWVDASQPMKERKGAVKLPHLLALVDLLAAGTKRDKTLRDLAIVAFWGLAHLAELTYQEWIGLVDPIKSLLALDVAYTTSVGPTCPVAAIKRHMAATHHQSDALFSFGEGPKRRNITKGKAVCSFQAAFSQAGICGLSGHLFRVGGASLRHALGIPHAELCTIGRQIVSSSTCAPTLLKRKQRRCTG</sequence>
<evidence type="ECO:0000256" key="1">
    <source>
        <dbReference type="SAM" id="MobiDB-lite"/>
    </source>
</evidence>
<dbReference type="InterPro" id="IPR052055">
    <property type="entry name" value="Hepadnavirus_pol/RT"/>
</dbReference>
<proteinExistence type="predicted"/>
<comment type="caution">
    <text evidence="2">The sequence shown here is derived from an EMBL/GenBank/DDBJ whole genome shotgun (WGS) entry which is preliminary data.</text>
</comment>
<dbReference type="OrthoDB" id="3255824at2759"/>
<dbReference type="InterPro" id="IPR011010">
    <property type="entry name" value="DNA_brk_join_enz"/>
</dbReference>
<dbReference type="PANTHER" id="PTHR33050:SF7">
    <property type="entry name" value="RIBONUCLEASE H"/>
    <property type="match status" value="1"/>
</dbReference>
<reference evidence="2 3" key="1">
    <citation type="submission" date="2017-11" db="EMBL/GenBank/DDBJ databases">
        <title>De novo assembly and phasing of dikaryotic genomes from two isolates of Puccinia coronata f. sp. avenae, the causal agent of oat crown rust.</title>
        <authorList>
            <person name="Miller M.E."/>
            <person name="Zhang Y."/>
            <person name="Omidvar V."/>
            <person name="Sperschneider J."/>
            <person name="Schwessinger B."/>
            <person name="Raley C."/>
            <person name="Palmer J.M."/>
            <person name="Garnica D."/>
            <person name="Upadhyaya N."/>
            <person name="Rathjen J."/>
            <person name="Taylor J.M."/>
            <person name="Park R.F."/>
            <person name="Dodds P.N."/>
            <person name="Hirsch C.D."/>
            <person name="Kianian S.F."/>
            <person name="Figueroa M."/>
        </authorList>
    </citation>
    <scope>NUCLEOTIDE SEQUENCE [LARGE SCALE GENOMIC DNA]</scope>
    <source>
        <strain evidence="2">12NC29</strain>
    </source>
</reference>